<evidence type="ECO:0000313" key="3">
    <source>
        <dbReference type="EMBL" id="CAB4735871.1"/>
    </source>
</evidence>
<dbReference type="Gene3D" id="1.10.1660.10">
    <property type="match status" value="1"/>
</dbReference>
<dbReference type="EMBL" id="CAFBPQ010000046">
    <property type="protein sequence ID" value="CAB5029783.1"/>
    <property type="molecule type" value="Genomic_DNA"/>
</dbReference>
<dbReference type="AlphaFoldDB" id="A0A6J7RLJ2"/>
<evidence type="ECO:0000259" key="2">
    <source>
        <dbReference type="PROSITE" id="PS50937"/>
    </source>
</evidence>
<evidence type="ECO:0000313" key="4">
    <source>
        <dbReference type="EMBL" id="CAB4979106.1"/>
    </source>
</evidence>
<dbReference type="PROSITE" id="PS50937">
    <property type="entry name" value="HTH_MERR_2"/>
    <property type="match status" value="1"/>
</dbReference>
<dbReference type="InterPro" id="IPR000551">
    <property type="entry name" value="MerR-type_HTH_dom"/>
</dbReference>
<dbReference type="GO" id="GO:0003700">
    <property type="term" value="F:DNA-binding transcription factor activity"/>
    <property type="evidence" value="ECO:0007669"/>
    <property type="project" value="InterPro"/>
</dbReference>
<dbReference type="EMBL" id="CAFBOF010000020">
    <property type="protein sequence ID" value="CAB4979106.1"/>
    <property type="molecule type" value="Genomic_DNA"/>
</dbReference>
<dbReference type="EMBL" id="CAEZYK010000134">
    <property type="protein sequence ID" value="CAB4735871.1"/>
    <property type="molecule type" value="Genomic_DNA"/>
</dbReference>
<evidence type="ECO:0000313" key="5">
    <source>
        <dbReference type="EMBL" id="CAB5029783.1"/>
    </source>
</evidence>
<name>A0A6J7RLJ2_9ZZZZ</name>
<keyword evidence="1" id="KW-0238">DNA-binding</keyword>
<dbReference type="PANTHER" id="PTHR30204:SF89">
    <property type="entry name" value="HTH MERR-TYPE DOMAIN-CONTAINING PROTEIN"/>
    <property type="match status" value="1"/>
</dbReference>
<reference evidence="5" key="1">
    <citation type="submission" date="2020-05" db="EMBL/GenBank/DDBJ databases">
        <authorList>
            <person name="Chiriac C."/>
            <person name="Salcher M."/>
            <person name="Ghai R."/>
            <person name="Kavagutti S V."/>
        </authorList>
    </citation>
    <scope>NUCLEOTIDE SEQUENCE</scope>
</reference>
<accession>A0A6J7RLJ2</accession>
<evidence type="ECO:0000256" key="1">
    <source>
        <dbReference type="ARBA" id="ARBA00023125"/>
    </source>
</evidence>
<dbReference type="PANTHER" id="PTHR30204">
    <property type="entry name" value="REDOX-CYCLING DRUG-SENSING TRANSCRIPTIONAL ACTIVATOR SOXR"/>
    <property type="match status" value="1"/>
</dbReference>
<gene>
    <name evidence="3" type="ORF">UFOPK2683_01582</name>
    <name evidence="4" type="ORF">UFOPK3897_00999</name>
    <name evidence="5" type="ORF">UFOPK4121_01254</name>
</gene>
<dbReference type="InterPro" id="IPR047057">
    <property type="entry name" value="MerR_fam"/>
</dbReference>
<protein>
    <submittedName>
        <fullName evidence="5">Unannotated protein</fullName>
    </submittedName>
</protein>
<dbReference type="InterPro" id="IPR009061">
    <property type="entry name" value="DNA-bd_dom_put_sf"/>
</dbReference>
<dbReference type="SMART" id="SM00422">
    <property type="entry name" value="HTH_MERR"/>
    <property type="match status" value="1"/>
</dbReference>
<feature type="domain" description="HTH merR-type" evidence="2">
    <location>
        <begin position="28"/>
        <end position="86"/>
    </location>
</feature>
<dbReference type="SUPFAM" id="SSF46955">
    <property type="entry name" value="Putative DNA-binding domain"/>
    <property type="match status" value="1"/>
</dbReference>
<proteinExistence type="predicted"/>
<dbReference type="Pfam" id="PF13411">
    <property type="entry name" value="MerR_1"/>
    <property type="match status" value="1"/>
</dbReference>
<organism evidence="5">
    <name type="scientific">freshwater metagenome</name>
    <dbReference type="NCBI Taxonomy" id="449393"/>
    <lineage>
        <taxon>unclassified sequences</taxon>
        <taxon>metagenomes</taxon>
        <taxon>ecological metagenomes</taxon>
    </lineage>
</organism>
<sequence>MSLIESNEPDAHLSISDVLESLREEFPDITISKIRFLEGQGLLEPERTPSGYRKFSNEDLDRLRWILEQQRDNFLPLKIIKERLGDPGFLTSEVTEVLEVVEVEPVNDVFVPIEILSPESDTGSEIRLEIFSGLSITAAEVVMPTEGDEKEKIGSLSTDDSRPIGGLSRTELLVAAGLTDAQLDDLIEYGLIVALSGAGDKGIFGDDALEVATLAISFYQRGIEARHLKMYRHFADREGALFAQILRPYLRQRNPESLARLDDELEELARLSRSLRTEMLRRSLKDELSDQ</sequence>
<dbReference type="CDD" id="cd00592">
    <property type="entry name" value="HTH_MerR-like"/>
    <property type="match status" value="1"/>
</dbReference>
<dbReference type="GO" id="GO:0003677">
    <property type="term" value="F:DNA binding"/>
    <property type="evidence" value="ECO:0007669"/>
    <property type="project" value="UniProtKB-KW"/>
</dbReference>